<reference evidence="1 2" key="1">
    <citation type="submission" date="2024-07" db="EMBL/GenBank/DDBJ databases">
        <title>Marimonas sp.nov., isolated from tidal-flat sediment.</title>
        <authorList>
            <person name="Jayan J.N."/>
            <person name="Lee S.S."/>
        </authorList>
    </citation>
    <scope>NUCLEOTIDE SEQUENCE [LARGE SCALE GENOMIC DNA]</scope>
    <source>
        <strain evidence="1 2">MJW-29</strain>
    </source>
</reference>
<dbReference type="InterPro" id="IPR036287">
    <property type="entry name" value="Rv1873-like_sf"/>
</dbReference>
<dbReference type="Proteomes" id="UP001556098">
    <property type="component" value="Unassembled WGS sequence"/>
</dbReference>
<sequence length="143" mass="15458">MAGPEDLARFVEAQEGVYDTVRAELGAGRKATHWMWFIFPQLRGLGRSETARFYGLRDLDEARAYAGHPVLGPRLAECASLVLAHAGVPIAEIMGKVDALKLRSCATLFEAAAPGDGVYSRLLETFYAGERCALTQQEIGGAT</sequence>
<gene>
    <name evidence="1" type="ORF">AB2B41_10605</name>
</gene>
<dbReference type="EMBL" id="JBFNXX010000006">
    <property type="protein sequence ID" value="MEW9920057.1"/>
    <property type="molecule type" value="Genomic_DNA"/>
</dbReference>
<evidence type="ECO:0000313" key="1">
    <source>
        <dbReference type="EMBL" id="MEW9920057.1"/>
    </source>
</evidence>
<evidence type="ECO:0000313" key="2">
    <source>
        <dbReference type="Proteomes" id="UP001556098"/>
    </source>
</evidence>
<dbReference type="SUPFAM" id="SSF140736">
    <property type="entry name" value="Rv1873-like"/>
    <property type="match status" value="1"/>
</dbReference>
<organism evidence="1 2">
    <name type="scientific">Sulfitobacter sediminis</name>
    <dbReference type="NCBI Taxonomy" id="3234186"/>
    <lineage>
        <taxon>Bacteria</taxon>
        <taxon>Pseudomonadati</taxon>
        <taxon>Pseudomonadota</taxon>
        <taxon>Alphaproteobacteria</taxon>
        <taxon>Rhodobacterales</taxon>
        <taxon>Roseobacteraceae</taxon>
        <taxon>Sulfitobacter</taxon>
    </lineage>
</organism>
<dbReference type="Pfam" id="PF08837">
    <property type="entry name" value="DUF1810"/>
    <property type="match status" value="1"/>
</dbReference>
<protein>
    <submittedName>
        <fullName evidence="1">DUF1810 domain-containing protein</fullName>
    </submittedName>
</protein>
<comment type="caution">
    <text evidence="1">The sequence shown here is derived from an EMBL/GenBank/DDBJ whole genome shotgun (WGS) entry which is preliminary data.</text>
</comment>
<accession>A0ABV3RN72</accession>
<dbReference type="InterPro" id="IPR014937">
    <property type="entry name" value="DUF1810"/>
</dbReference>
<name>A0ABV3RN72_9RHOB</name>
<dbReference type="RefSeq" id="WP_367877756.1">
    <property type="nucleotide sequence ID" value="NZ_JBFNXX010000006.1"/>
</dbReference>
<dbReference type="PIRSF" id="PIRSF008546">
    <property type="entry name" value="UCP008546"/>
    <property type="match status" value="1"/>
</dbReference>
<proteinExistence type="predicted"/>
<dbReference type="Gene3D" id="1.25.40.380">
    <property type="entry name" value="Protein of unknown function DUF1810"/>
    <property type="match status" value="1"/>
</dbReference>
<keyword evidence="2" id="KW-1185">Reference proteome</keyword>